<proteinExistence type="predicted"/>
<sequence>MKSTYQQHNIYFEGGDDYCVIKSLLLFFLGQPLNLTDDLEDKPIHELSFQHPNQQNVVMTFILEGYANNKTWARWKERISSMNKRGISYFWIKDTDFKTKPSEKKLSDFTKDLAKRLNAIECRVIPVQPEIEGWVSAVAIDPDVQNSIFMNDERGLRQFKRITQREHTEDVTKELLDTVIEKSSQYANRKEFLTVCVTKANWENAKEYNRTLEYFYSLLEKTICIL</sequence>
<gene>
    <name evidence="1" type="ORF">SAMN00768000_0262</name>
</gene>
<reference evidence="2" key="1">
    <citation type="submission" date="2017-04" db="EMBL/GenBank/DDBJ databases">
        <authorList>
            <person name="Varghese N."/>
            <person name="Submissions S."/>
        </authorList>
    </citation>
    <scope>NUCLEOTIDE SEQUENCE [LARGE SCALE GENOMIC DNA]</scope>
    <source>
        <strain evidence="2">DSM 9293</strain>
    </source>
</reference>
<protein>
    <recommendedName>
        <fullName evidence="3">DUF4276 domain-containing protein</fullName>
    </recommendedName>
</protein>
<organism evidence="1 2">
    <name type="scientific">Sulfobacillus thermosulfidooxidans (strain DSM 9293 / VKM B-1269 / AT-1)</name>
    <dbReference type="NCBI Taxonomy" id="929705"/>
    <lineage>
        <taxon>Bacteria</taxon>
        <taxon>Bacillati</taxon>
        <taxon>Bacillota</taxon>
        <taxon>Clostridia</taxon>
        <taxon>Eubacteriales</taxon>
        <taxon>Clostridiales Family XVII. Incertae Sedis</taxon>
        <taxon>Sulfobacillus</taxon>
    </lineage>
</organism>
<evidence type="ECO:0008006" key="3">
    <source>
        <dbReference type="Google" id="ProtNLM"/>
    </source>
</evidence>
<dbReference type="AlphaFoldDB" id="A0A1W1W6X0"/>
<dbReference type="Proteomes" id="UP000192660">
    <property type="component" value="Unassembled WGS sequence"/>
</dbReference>
<accession>A0A1W1W6X0</accession>
<dbReference type="EMBL" id="FWWY01000001">
    <property type="protein sequence ID" value="SMC02051.1"/>
    <property type="molecule type" value="Genomic_DNA"/>
</dbReference>
<name>A0A1W1W6X0_SULTA</name>
<evidence type="ECO:0000313" key="1">
    <source>
        <dbReference type="EMBL" id="SMC02051.1"/>
    </source>
</evidence>
<evidence type="ECO:0000313" key="2">
    <source>
        <dbReference type="Proteomes" id="UP000192660"/>
    </source>
</evidence>
<keyword evidence="2" id="KW-1185">Reference proteome</keyword>
<dbReference type="RefSeq" id="WP_084660779.1">
    <property type="nucleotide sequence ID" value="NZ_FWWY01000001.1"/>
</dbReference>